<protein>
    <submittedName>
        <fullName evidence="1">Uncharacterized protein</fullName>
    </submittedName>
</protein>
<sequence>MSDKFYQVKYIPSKGVQSMFEEMERWATCMPTRPDIYTFKKQIMLLIPSDMCKDMTKIRGVMAESSTVNKVVKVAISCEKRNYANKYYDNAQVAAAQNQNAMNNAYRDSYSLRDRNTSSMKPNVSCSPRWLQVVED</sequence>
<keyword evidence="2" id="KW-1185">Reference proteome</keyword>
<organism evidence="1 2">
    <name type="scientific">Gymnopus androsaceus JB14</name>
    <dbReference type="NCBI Taxonomy" id="1447944"/>
    <lineage>
        <taxon>Eukaryota</taxon>
        <taxon>Fungi</taxon>
        <taxon>Dikarya</taxon>
        <taxon>Basidiomycota</taxon>
        <taxon>Agaricomycotina</taxon>
        <taxon>Agaricomycetes</taxon>
        <taxon>Agaricomycetidae</taxon>
        <taxon>Agaricales</taxon>
        <taxon>Marasmiineae</taxon>
        <taxon>Omphalotaceae</taxon>
        <taxon>Gymnopus</taxon>
    </lineage>
</organism>
<dbReference type="EMBL" id="ML769503">
    <property type="protein sequence ID" value="KAE9397032.1"/>
    <property type="molecule type" value="Genomic_DNA"/>
</dbReference>
<evidence type="ECO:0000313" key="1">
    <source>
        <dbReference type="EMBL" id="KAE9397032.1"/>
    </source>
</evidence>
<dbReference type="OrthoDB" id="3064377at2759"/>
<proteinExistence type="predicted"/>
<reference evidence="1" key="1">
    <citation type="journal article" date="2019" name="Environ. Microbiol.">
        <title>Fungal ecological strategies reflected in gene transcription - a case study of two litter decomposers.</title>
        <authorList>
            <person name="Barbi F."/>
            <person name="Kohler A."/>
            <person name="Barry K."/>
            <person name="Baskaran P."/>
            <person name="Daum C."/>
            <person name="Fauchery L."/>
            <person name="Ihrmark K."/>
            <person name="Kuo A."/>
            <person name="LaButti K."/>
            <person name="Lipzen A."/>
            <person name="Morin E."/>
            <person name="Grigoriev I.V."/>
            <person name="Henrissat B."/>
            <person name="Lindahl B."/>
            <person name="Martin F."/>
        </authorList>
    </citation>
    <scope>NUCLEOTIDE SEQUENCE</scope>
    <source>
        <strain evidence="1">JB14</strain>
    </source>
</reference>
<dbReference type="Proteomes" id="UP000799118">
    <property type="component" value="Unassembled WGS sequence"/>
</dbReference>
<dbReference type="AlphaFoldDB" id="A0A6A4HEZ3"/>
<accession>A0A6A4HEZ3</accession>
<name>A0A6A4HEZ3_9AGAR</name>
<evidence type="ECO:0000313" key="2">
    <source>
        <dbReference type="Proteomes" id="UP000799118"/>
    </source>
</evidence>
<gene>
    <name evidence="1" type="ORF">BT96DRAFT_996114</name>
</gene>